<keyword evidence="2" id="KW-1185">Reference proteome</keyword>
<name>A0A2P7S1E3_9HYPH</name>
<protein>
    <submittedName>
        <fullName evidence="1">Uncharacterized protein</fullName>
    </submittedName>
</protein>
<sequence>MDVLDALMQRAVDELQIVDLADQNEFAARILSLFTVGGRSFEDILEIAIRLHRNDEQGRHEEARQHSQADKLDELVQRAMSGNGAFWSS</sequence>
<comment type="caution">
    <text evidence="1">The sequence shown here is derived from an EMBL/GenBank/DDBJ whole genome shotgun (WGS) entry which is preliminary data.</text>
</comment>
<dbReference type="Proteomes" id="UP000240653">
    <property type="component" value="Unassembled WGS sequence"/>
</dbReference>
<dbReference type="AlphaFoldDB" id="A0A2P7S1E3"/>
<reference evidence="1 2" key="1">
    <citation type="submission" date="2018-03" db="EMBL/GenBank/DDBJ databases">
        <title>The draft genome of Mesorhizobium soli JCM 19897.</title>
        <authorList>
            <person name="Li L."/>
            <person name="Liu L."/>
            <person name="Liang L."/>
            <person name="Wang T."/>
            <person name="Zhang X."/>
        </authorList>
    </citation>
    <scope>NUCLEOTIDE SEQUENCE [LARGE SCALE GENOMIC DNA]</scope>
    <source>
        <strain evidence="1 2">JCM 19897</strain>
    </source>
</reference>
<organism evidence="1 2">
    <name type="scientific">Pseudaminobacter soli</name>
    <name type="common">ex Li et al. 2025</name>
    <dbReference type="NCBI Taxonomy" id="1295366"/>
    <lineage>
        <taxon>Bacteria</taxon>
        <taxon>Pseudomonadati</taxon>
        <taxon>Pseudomonadota</taxon>
        <taxon>Alphaproteobacteria</taxon>
        <taxon>Hyphomicrobiales</taxon>
        <taxon>Phyllobacteriaceae</taxon>
        <taxon>Pseudaminobacter</taxon>
    </lineage>
</organism>
<accession>A0A2P7S1E3</accession>
<evidence type="ECO:0000313" key="2">
    <source>
        <dbReference type="Proteomes" id="UP000240653"/>
    </source>
</evidence>
<dbReference type="EMBL" id="PXYL01000019">
    <property type="protein sequence ID" value="PSJ56269.1"/>
    <property type="molecule type" value="Genomic_DNA"/>
</dbReference>
<gene>
    <name evidence="1" type="ORF">C7I85_25210</name>
</gene>
<evidence type="ECO:0000313" key="1">
    <source>
        <dbReference type="EMBL" id="PSJ56269.1"/>
    </source>
</evidence>
<proteinExistence type="predicted"/>